<evidence type="ECO:0000256" key="4">
    <source>
        <dbReference type="ARBA" id="ARBA00022692"/>
    </source>
</evidence>
<feature type="transmembrane region" description="Helical" evidence="7">
    <location>
        <begin position="356"/>
        <end position="376"/>
    </location>
</feature>
<dbReference type="PANTHER" id="PTHR31645:SF4">
    <property type="entry name" value="METAL-NICOTIANAMINE TRANSPORTER YSL3"/>
    <property type="match status" value="1"/>
</dbReference>
<feature type="transmembrane region" description="Helical" evidence="7">
    <location>
        <begin position="449"/>
        <end position="467"/>
    </location>
</feature>
<evidence type="ECO:0000256" key="7">
    <source>
        <dbReference type="SAM" id="Phobius"/>
    </source>
</evidence>
<reference evidence="8" key="1">
    <citation type="submission" date="2010-04" db="EMBL/GenBank/DDBJ databases">
        <authorList>
            <person name="Reid K.E."/>
            <person name="Liao N."/>
            <person name="Chan S."/>
            <person name="Docking R."/>
            <person name="Taylor G."/>
            <person name="Moore R."/>
            <person name="Mayo M."/>
            <person name="Munro S."/>
            <person name="King J."/>
            <person name="Yanchuk A."/>
            <person name="Holt R."/>
            <person name="Jones S."/>
            <person name="Marra M."/>
            <person name="Ritland C.E."/>
            <person name="Ritland K."/>
            <person name="Bohlmann J."/>
        </authorList>
    </citation>
    <scope>NUCLEOTIDE SEQUENCE</scope>
    <source>
        <tissue evidence="8">Bud</tissue>
    </source>
</reference>
<dbReference type="EMBL" id="BT123087">
    <property type="protein sequence ID" value="ADE76428.1"/>
    <property type="molecule type" value="mRNA"/>
</dbReference>
<dbReference type="GO" id="GO:0051980">
    <property type="term" value="F:iron-nicotianamine transmembrane transporter activity"/>
    <property type="evidence" value="ECO:0007669"/>
    <property type="project" value="TreeGrafter"/>
</dbReference>
<dbReference type="Pfam" id="PF03169">
    <property type="entry name" value="OPT"/>
    <property type="match status" value="1"/>
</dbReference>
<feature type="transmembrane region" description="Helical" evidence="7">
    <location>
        <begin position="206"/>
        <end position="238"/>
    </location>
</feature>
<proteinExistence type="evidence at transcript level"/>
<dbReference type="AlphaFoldDB" id="D5AA59"/>
<evidence type="ECO:0000256" key="5">
    <source>
        <dbReference type="ARBA" id="ARBA00022989"/>
    </source>
</evidence>
<keyword evidence="3" id="KW-0813">Transport</keyword>
<feature type="transmembrane region" description="Helical" evidence="7">
    <location>
        <begin position="327"/>
        <end position="350"/>
    </location>
</feature>
<dbReference type="InterPro" id="IPR004813">
    <property type="entry name" value="OPT"/>
</dbReference>
<dbReference type="GO" id="GO:0048316">
    <property type="term" value="P:seed development"/>
    <property type="evidence" value="ECO:0007669"/>
    <property type="project" value="TreeGrafter"/>
</dbReference>
<accession>D5AA59</accession>
<feature type="transmembrane region" description="Helical" evidence="7">
    <location>
        <begin position="258"/>
        <end position="286"/>
    </location>
</feature>
<feature type="transmembrane region" description="Helical" evidence="7">
    <location>
        <begin position="12"/>
        <end position="28"/>
    </location>
</feature>
<dbReference type="PANTHER" id="PTHR31645">
    <property type="entry name" value="OLIGOPEPTIDE TRANSPORTER YGL114W-RELATED"/>
    <property type="match status" value="1"/>
</dbReference>
<evidence type="ECO:0000256" key="3">
    <source>
        <dbReference type="ARBA" id="ARBA00022448"/>
    </source>
</evidence>
<feature type="transmembrane region" description="Helical" evidence="7">
    <location>
        <begin position="98"/>
        <end position="119"/>
    </location>
</feature>
<dbReference type="InterPro" id="IPR045035">
    <property type="entry name" value="YSL-like"/>
</dbReference>
<organism evidence="8">
    <name type="scientific">Picea sitchensis</name>
    <name type="common">Sitka spruce</name>
    <name type="synonym">Pinus sitchensis</name>
    <dbReference type="NCBI Taxonomy" id="3332"/>
    <lineage>
        <taxon>Eukaryota</taxon>
        <taxon>Viridiplantae</taxon>
        <taxon>Streptophyta</taxon>
        <taxon>Embryophyta</taxon>
        <taxon>Tracheophyta</taxon>
        <taxon>Spermatophyta</taxon>
        <taxon>Pinopsida</taxon>
        <taxon>Pinidae</taxon>
        <taxon>Conifers I</taxon>
        <taxon>Pinales</taxon>
        <taxon>Pinaceae</taxon>
        <taxon>Picea</taxon>
    </lineage>
</organism>
<keyword evidence="5 7" id="KW-1133">Transmembrane helix</keyword>
<keyword evidence="4 7" id="KW-0812">Transmembrane</keyword>
<dbReference type="NCBIfam" id="TIGR00728">
    <property type="entry name" value="OPT_sfam"/>
    <property type="match status" value="1"/>
</dbReference>
<feature type="transmembrane region" description="Helical" evidence="7">
    <location>
        <begin position="542"/>
        <end position="564"/>
    </location>
</feature>
<protein>
    <submittedName>
        <fullName evidence="8">Uncharacterized protein</fullName>
    </submittedName>
</protein>
<evidence type="ECO:0000256" key="1">
    <source>
        <dbReference type="ARBA" id="ARBA00004141"/>
    </source>
</evidence>
<keyword evidence="6 7" id="KW-0472">Membrane</keyword>
<feature type="transmembrane region" description="Helical" evidence="7">
    <location>
        <begin position="501"/>
        <end position="522"/>
    </location>
</feature>
<dbReference type="GO" id="GO:0010039">
    <property type="term" value="P:response to iron ion"/>
    <property type="evidence" value="ECO:0007669"/>
    <property type="project" value="TreeGrafter"/>
</dbReference>
<sequence length="625" mass="69149">MNLNLTTGLAPAMNVSAGLLGFVFMKSWSKLLMKFGLLKVPFTRQENTVIQTCIVACYSLAYGGGFGSYVLGLNRKTYERAGVNTPGNTPDTVKEPTIAWMIGFLFLVTFVGIIALVPLRKVLIIDYKLTYPSGTATAVLINGFHTPHTDKVARKQVRCFGKYFTFSFFWGFFQWFFTGGDDCGFENLPFFGLNARKQRFYFDFNMIYVGAGMICPHLVNISMLIGGIISWGIMWPLISKREGDWYPEGLPDSSIKGINGYKVFVCVALILGDGLYNFLKVLYITLSTIYRDTMKRMTIPLKINSTDVVEVGGIEQRRNEVFMKDTIPVWIAASGYVGLAAISTGVIPQMFPHMKWYYVLICYVFAPVMAFCNAYGTGLTDQNLSYNYGKVALFAFSAWAGEAHGGVIVGLVTCGIVKSFVATSSDLMHDFKTGHLTLSSPRSMFVSQLIGNCMGCIIAPLTFWLFYEAFDVGNPDGEYKAPFALIYRNMAILGVEGLSTLPSHCLQICCGAFVFAVVVNVIRDKVPARISAYIPLPMAMAIPFYVGSYFAIDMCLGSAIVLIWHKINFKKADTFAPAMASGLICGEGIWIVPAAFLSLAKVQPPICMKFLSNQMNQKVDTFLHI</sequence>
<evidence type="ECO:0000313" key="8">
    <source>
        <dbReference type="EMBL" id="ADE76428.1"/>
    </source>
</evidence>
<evidence type="ECO:0000256" key="6">
    <source>
        <dbReference type="ARBA" id="ARBA00023136"/>
    </source>
</evidence>
<dbReference type="GO" id="GO:0035673">
    <property type="term" value="F:oligopeptide transmembrane transporter activity"/>
    <property type="evidence" value="ECO:0007669"/>
    <property type="project" value="InterPro"/>
</dbReference>
<comment type="similarity">
    <text evidence="2">Belongs to the YSL (TC 2.A.67.2) family.</text>
</comment>
<comment type="subcellular location">
    <subcellularLocation>
        <location evidence="1">Membrane</location>
        <topology evidence="1">Multi-pass membrane protein</topology>
    </subcellularLocation>
</comment>
<name>D5AA59_PICSI</name>
<feature type="transmembrane region" description="Helical" evidence="7">
    <location>
        <begin position="576"/>
        <end position="600"/>
    </location>
</feature>
<dbReference type="GO" id="GO:0005886">
    <property type="term" value="C:plasma membrane"/>
    <property type="evidence" value="ECO:0007669"/>
    <property type="project" value="TreeGrafter"/>
</dbReference>
<feature type="transmembrane region" description="Helical" evidence="7">
    <location>
        <begin position="49"/>
        <end position="71"/>
    </location>
</feature>
<evidence type="ECO:0000256" key="2">
    <source>
        <dbReference type="ARBA" id="ARBA00010276"/>
    </source>
</evidence>